<keyword evidence="4 7" id="KW-0812">Transmembrane</keyword>
<feature type="transmembrane region" description="Helical" evidence="7">
    <location>
        <begin position="145"/>
        <end position="169"/>
    </location>
</feature>
<dbReference type="PROSITE" id="PS50928">
    <property type="entry name" value="ABC_TM1"/>
    <property type="match status" value="1"/>
</dbReference>
<evidence type="ECO:0000256" key="3">
    <source>
        <dbReference type="ARBA" id="ARBA00022475"/>
    </source>
</evidence>
<keyword evidence="2 7" id="KW-0813">Transport</keyword>
<gene>
    <name evidence="9" type="ORF">CR159_19660</name>
</gene>
<dbReference type="CDD" id="cd06261">
    <property type="entry name" value="TM_PBP2"/>
    <property type="match status" value="1"/>
</dbReference>
<proteinExistence type="inferred from homology"/>
<keyword evidence="10" id="KW-1185">Reference proteome</keyword>
<feature type="transmembrane region" description="Helical" evidence="7">
    <location>
        <begin position="222"/>
        <end position="242"/>
    </location>
</feature>
<evidence type="ECO:0000313" key="10">
    <source>
        <dbReference type="Proteomes" id="UP000234190"/>
    </source>
</evidence>
<reference evidence="9 10" key="1">
    <citation type="submission" date="2017-10" db="EMBL/GenBank/DDBJ databases">
        <title>Two draft genome sequences of Pusillimonas sp. strains isolated from a nitrate- and radionuclide-contaminated groundwater in Russia.</title>
        <authorList>
            <person name="Grouzdev D.S."/>
            <person name="Tourova T.P."/>
            <person name="Goeva M.A."/>
            <person name="Babich T.L."/>
            <person name="Sokolova D.S."/>
            <person name="Abdullin R."/>
            <person name="Poltaraus A.B."/>
            <person name="Toshchakov S.V."/>
            <person name="Nazina T.N."/>
        </authorList>
    </citation>
    <scope>NUCLEOTIDE SEQUENCE [LARGE SCALE GENOMIC DNA]</scope>
    <source>
        <strain evidence="9 10">JR1/69-3-13</strain>
    </source>
</reference>
<evidence type="ECO:0000256" key="5">
    <source>
        <dbReference type="ARBA" id="ARBA00022989"/>
    </source>
</evidence>
<dbReference type="InterPro" id="IPR025966">
    <property type="entry name" value="OppC_N"/>
</dbReference>
<feature type="transmembrane region" description="Helical" evidence="7">
    <location>
        <begin position="189"/>
        <end position="210"/>
    </location>
</feature>
<evidence type="ECO:0000256" key="1">
    <source>
        <dbReference type="ARBA" id="ARBA00004651"/>
    </source>
</evidence>
<comment type="similarity">
    <text evidence="7">Belongs to the binding-protein-dependent transport system permease family.</text>
</comment>
<dbReference type="SUPFAM" id="SSF161098">
    <property type="entry name" value="MetI-like"/>
    <property type="match status" value="1"/>
</dbReference>
<dbReference type="GO" id="GO:0055085">
    <property type="term" value="P:transmembrane transport"/>
    <property type="evidence" value="ECO:0007669"/>
    <property type="project" value="InterPro"/>
</dbReference>
<keyword evidence="5 7" id="KW-1133">Transmembrane helix</keyword>
<evidence type="ECO:0000259" key="8">
    <source>
        <dbReference type="PROSITE" id="PS50928"/>
    </source>
</evidence>
<evidence type="ECO:0000313" key="9">
    <source>
        <dbReference type="EMBL" id="PLC48141.1"/>
    </source>
</evidence>
<organism evidence="9 10">
    <name type="scientific">Pollutimonas subterranea</name>
    <dbReference type="NCBI Taxonomy" id="2045210"/>
    <lineage>
        <taxon>Bacteria</taxon>
        <taxon>Pseudomonadati</taxon>
        <taxon>Pseudomonadota</taxon>
        <taxon>Betaproteobacteria</taxon>
        <taxon>Burkholderiales</taxon>
        <taxon>Alcaligenaceae</taxon>
        <taxon>Pollutimonas</taxon>
    </lineage>
</organism>
<dbReference type="InterPro" id="IPR000515">
    <property type="entry name" value="MetI-like"/>
</dbReference>
<keyword evidence="6 7" id="KW-0472">Membrane</keyword>
<accession>A0A2N4TZF1</accession>
<dbReference type="Gene3D" id="1.10.3720.10">
    <property type="entry name" value="MetI-like"/>
    <property type="match status" value="1"/>
</dbReference>
<feature type="domain" description="ABC transmembrane type-1" evidence="8">
    <location>
        <begin position="101"/>
        <end position="285"/>
    </location>
</feature>
<keyword evidence="3" id="KW-1003">Cell membrane</keyword>
<dbReference type="Pfam" id="PF12911">
    <property type="entry name" value="OppC_N"/>
    <property type="match status" value="1"/>
</dbReference>
<evidence type="ECO:0000256" key="4">
    <source>
        <dbReference type="ARBA" id="ARBA00022692"/>
    </source>
</evidence>
<dbReference type="InterPro" id="IPR050366">
    <property type="entry name" value="BP-dependent_transpt_permease"/>
</dbReference>
<evidence type="ECO:0000256" key="2">
    <source>
        <dbReference type="ARBA" id="ARBA00022448"/>
    </source>
</evidence>
<comment type="subcellular location">
    <subcellularLocation>
        <location evidence="1 7">Cell membrane</location>
        <topology evidence="1 7">Multi-pass membrane protein</topology>
    </subcellularLocation>
</comment>
<dbReference type="GO" id="GO:0005886">
    <property type="term" value="C:plasma membrane"/>
    <property type="evidence" value="ECO:0007669"/>
    <property type="project" value="UniProtKB-SubCell"/>
</dbReference>
<name>A0A2N4TZF1_9BURK</name>
<dbReference type="EMBL" id="PDNW01000026">
    <property type="protein sequence ID" value="PLC48141.1"/>
    <property type="molecule type" value="Genomic_DNA"/>
</dbReference>
<comment type="caution">
    <text evidence="9">The sequence shown here is derived from an EMBL/GenBank/DDBJ whole genome shotgun (WGS) entry which is preliminary data.</text>
</comment>
<dbReference type="RefSeq" id="WP_102075658.1">
    <property type="nucleotide sequence ID" value="NZ_PDNW01000026.1"/>
</dbReference>
<dbReference type="OrthoDB" id="9783218at2"/>
<dbReference type="Proteomes" id="UP000234190">
    <property type="component" value="Unassembled WGS sequence"/>
</dbReference>
<evidence type="ECO:0000256" key="6">
    <source>
        <dbReference type="ARBA" id="ARBA00023136"/>
    </source>
</evidence>
<sequence>MTNATTTLPAASAPGDAGIAPAKIQSALLQTLKGGPVLISLFVLALVVFIAFFAPWLHTVDPTAIDPSVRLKPISAEHWLGTDAYGRDVFSRVLYGARVSLVVGLGVAAFSMVIGLAIGVVAGYFRWIDGIVMRIMDGLMAIPGILLAIALVSISGASLLTVMIAITVPEVPRVVRLVRSVILSVRNEPYVEAAVALGTPTFTLMMRHLVPNTMAPLVVQGTYVFASAILTEAILSFLGAGVPPETSSWGNIMAEGRAYFQLLPGLVLYPGILLSLTVLSVNVLGDAMRDALDPRMSRRL</sequence>
<feature type="transmembrane region" description="Helical" evidence="7">
    <location>
        <begin position="101"/>
        <end position="125"/>
    </location>
</feature>
<evidence type="ECO:0000256" key="7">
    <source>
        <dbReference type="RuleBase" id="RU363032"/>
    </source>
</evidence>
<dbReference type="Pfam" id="PF00528">
    <property type="entry name" value="BPD_transp_1"/>
    <property type="match status" value="1"/>
</dbReference>
<feature type="transmembrane region" description="Helical" evidence="7">
    <location>
        <begin position="262"/>
        <end position="285"/>
    </location>
</feature>
<dbReference type="AlphaFoldDB" id="A0A2N4TZF1"/>
<dbReference type="PANTHER" id="PTHR43386:SF6">
    <property type="entry name" value="ABC TRANSPORTER PERMEASE PROTEIN"/>
    <property type="match status" value="1"/>
</dbReference>
<feature type="transmembrane region" description="Helical" evidence="7">
    <location>
        <begin position="37"/>
        <end position="57"/>
    </location>
</feature>
<dbReference type="PANTHER" id="PTHR43386">
    <property type="entry name" value="OLIGOPEPTIDE TRANSPORT SYSTEM PERMEASE PROTEIN APPC"/>
    <property type="match status" value="1"/>
</dbReference>
<dbReference type="InterPro" id="IPR035906">
    <property type="entry name" value="MetI-like_sf"/>
</dbReference>
<protein>
    <submittedName>
        <fullName evidence="9">Peptide ABC transporter permease</fullName>
    </submittedName>
</protein>